<proteinExistence type="predicted"/>
<evidence type="ECO:0000256" key="1">
    <source>
        <dbReference type="ARBA" id="ARBA00022729"/>
    </source>
</evidence>
<protein>
    <recommendedName>
        <fullName evidence="3">Macroglobulin domain-containing protein</fullName>
    </recommendedName>
</protein>
<dbReference type="GO" id="GO:0004866">
    <property type="term" value="F:endopeptidase inhibitor activity"/>
    <property type="evidence" value="ECO:0007669"/>
    <property type="project" value="InterPro"/>
</dbReference>
<dbReference type="InterPro" id="IPR002890">
    <property type="entry name" value="MG2"/>
</dbReference>
<evidence type="ECO:0000313" key="4">
    <source>
        <dbReference type="EMBL" id="CAD7623584.1"/>
    </source>
</evidence>
<dbReference type="PANTHER" id="PTHR11412">
    <property type="entry name" value="MACROGLOBULIN / COMPLEMENT"/>
    <property type="match status" value="1"/>
</dbReference>
<evidence type="ECO:0000256" key="2">
    <source>
        <dbReference type="ARBA" id="ARBA00022966"/>
    </source>
</evidence>
<dbReference type="PANTHER" id="PTHR11412:SF136">
    <property type="entry name" value="CD109 ANTIGEN"/>
    <property type="match status" value="1"/>
</dbReference>
<dbReference type="EMBL" id="OC856323">
    <property type="protein sequence ID" value="CAD7623584.1"/>
    <property type="molecule type" value="Genomic_DNA"/>
</dbReference>
<evidence type="ECO:0000259" key="3">
    <source>
        <dbReference type="Pfam" id="PF01835"/>
    </source>
</evidence>
<keyword evidence="5" id="KW-1185">Reference proteome</keyword>
<dbReference type="Gene3D" id="2.60.40.2950">
    <property type="match status" value="1"/>
</dbReference>
<organism evidence="4">
    <name type="scientific">Medioppia subpectinata</name>
    <dbReference type="NCBI Taxonomy" id="1979941"/>
    <lineage>
        <taxon>Eukaryota</taxon>
        <taxon>Metazoa</taxon>
        <taxon>Ecdysozoa</taxon>
        <taxon>Arthropoda</taxon>
        <taxon>Chelicerata</taxon>
        <taxon>Arachnida</taxon>
        <taxon>Acari</taxon>
        <taxon>Acariformes</taxon>
        <taxon>Sarcoptiformes</taxon>
        <taxon>Oribatida</taxon>
        <taxon>Brachypylina</taxon>
        <taxon>Oppioidea</taxon>
        <taxon>Oppiidae</taxon>
        <taxon>Medioppia</taxon>
    </lineage>
</organism>
<dbReference type="AlphaFoldDB" id="A0A7R9KKE6"/>
<dbReference type="Gene3D" id="2.60.40.1940">
    <property type="match status" value="1"/>
</dbReference>
<dbReference type="Gene3D" id="2.60.40.1930">
    <property type="match status" value="2"/>
</dbReference>
<name>A0A7R9KKE6_9ACAR</name>
<reference evidence="4" key="1">
    <citation type="submission" date="2020-11" db="EMBL/GenBank/DDBJ databases">
        <authorList>
            <person name="Tran Van P."/>
        </authorList>
    </citation>
    <scope>NUCLEOTIDE SEQUENCE</scope>
</reference>
<dbReference type="OrthoDB" id="6510601at2759"/>
<gene>
    <name evidence="4" type="ORF">OSB1V03_LOCUS4039</name>
</gene>
<keyword evidence="2" id="KW-0882">Thioester bond</keyword>
<dbReference type="InterPro" id="IPR050473">
    <property type="entry name" value="A2M/Complement_sys"/>
</dbReference>
<feature type="non-terminal residue" evidence="4">
    <location>
        <position position="1"/>
    </location>
</feature>
<dbReference type="Proteomes" id="UP000759131">
    <property type="component" value="Unassembled WGS sequence"/>
</dbReference>
<dbReference type="EMBL" id="CAJPIZ010001748">
    <property type="protein sequence ID" value="CAG2104014.1"/>
    <property type="molecule type" value="Genomic_DNA"/>
</dbReference>
<evidence type="ECO:0000313" key="5">
    <source>
        <dbReference type="Proteomes" id="UP000759131"/>
    </source>
</evidence>
<keyword evidence="1" id="KW-0732">Signal</keyword>
<feature type="domain" description="Macroglobulin" evidence="3">
    <location>
        <begin position="119"/>
        <end position="206"/>
    </location>
</feature>
<dbReference type="Pfam" id="PF01835">
    <property type="entry name" value="MG2"/>
    <property type="match status" value="1"/>
</dbReference>
<accession>A0A7R9KKE6</accession>
<sequence>MSESDDEWECCTMYAVLAPKVLRPNTDYHISVSLYDIPAPIEVNASVIGPAHSVSTGPVSFGTAESKVLTLAIGDWPKGRYKVRVEGKGANFTKYDETVAITTDRFLNELPLDFVTKCVSTDKATYKPGQKVQFRAVVVNPSLVPKDNIPIDIHIPTGKRVIECTKLYAKNGVICEELQLSAQPVLGHWTIGVTAFRHNTTKTFTVIADNTLPTTNVEIVLPTYVTVNQSQVVALVKAFDTNGKPVEGELTFYVRATVSYAPGNFETKAKINGSVTLTVNLIDNLKYNARHAFGSDFVCGFTARVIEAVTGKEDVRVEVVKPSETYKPRLKNTFVTRCWHYMLVIRTDTTTITVGQEVKFMVNATEPIVRLVCEVMGRGDIAWAKSFDIHTNITFGYEFSVATVNQMAPSTRVLCHYVRPDNRE</sequence>